<dbReference type="Proteomes" id="UP000193560">
    <property type="component" value="Unassembled WGS sequence"/>
</dbReference>
<organism evidence="2 3">
    <name type="scientific">Absidia repens</name>
    <dbReference type="NCBI Taxonomy" id="90262"/>
    <lineage>
        <taxon>Eukaryota</taxon>
        <taxon>Fungi</taxon>
        <taxon>Fungi incertae sedis</taxon>
        <taxon>Mucoromycota</taxon>
        <taxon>Mucoromycotina</taxon>
        <taxon>Mucoromycetes</taxon>
        <taxon>Mucorales</taxon>
        <taxon>Cunninghamellaceae</taxon>
        <taxon>Absidia</taxon>
    </lineage>
</organism>
<comment type="similarity">
    <text evidence="1">Belongs to the GID4/VID24 family.</text>
</comment>
<proteinExistence type="inferred from homology"/>
<comment type="caution">
    <text evidence="2">The sequence shown here is derived from an EMBL/GenBank/DDBJ whole genome shotgun (WGS) entry which is preliminary data.</text>
</comment>
<sequence>MGHLYGGSQFIGVQKGAACNYDVSLDILHVDLENDVLCGYLHVTGLTTLPPKITTYFEGEIIGRKYSFLTRKWLADFSVDSKHWKRFPSFAPFADTFNDDDFSYDSVDQDFVYMRWKEKFLVPNHHVNSIDGASYAGFYYICYQRSTERINGFYYCRNNIEWFQELVLSHVPQRHFARFEFR</sequence>
<protein>
    <submittedName>
        <fullName evidence="2">Vacuolar import/degradation protein Vid24</fullName>
    </submittedName>
</protein>
<evidence type="ECO:0000313" key="2">
    <source>
        <dbReference type="EMBL" id="ORZ12828.1"/>
    </source>
</evidence>
<keyword evidence="3" id="KW-1185">Reference proteome</keyword>
<dbReference type="AlphaFoldDB" id="A0A1X2IAL9"/>
<dbReference type="GO" id="GO:0043161">
    <property type="term" value="P:proteasome-mediated ubiquitin-dependent protein catabolic process"/>
    <property type="evidence" value="ECO:0007669"/>
    <property type="project" value="TreeGrafter"/>
</dbReference>
<dbReference type="EMBL" id="MCGE01000018">
    <property type="protein sequence ID" value="ORZ12828.1"/>
    <property type="molecule type" value="Genomic_DNA"/>
</dbReference>
<evidence type="ECO:0000313" key="3">
    <source>
        <dbReference type="Proteomes" id="UP000193560"/>
    </source>
</evidence>
<dbReference type="STRING" id="90262.A0A1X2IAL9"/>
<gene>
    <name evidence="2" type="ORF">BCR42DRAFT_461900</name>
</gene>
<name>A0A1X2IAL9_9FUNG</name>
<dbReference type="InterPro" id="IPR018618">
    <property type="entry name" value="GID4/10-like"/>
</dbReference>
<dbReference type="PANTHER" id="PTHR14534:SF3">
    <property type="entry name" value="GID COMPLEX SUBUNIT 4 HOMOLOG"/>
    <property type="match status" value="1"/>
</dbReference>
<dbReference type="GO" id="GO:0005773">
    <property type="term" value="C:vacuole"/>
    <property type="evidence" value="ECO:0007669"/>
    <property type="project" value="GOC"/>
</dbReference>
<dbReference type="Pfam" id="PF09783">
    <property type="entry name" value="Vac_ImportDeg"/>
    <property type="match status" value="1"/>
</dbReference>
<dbReference type="GO" id="GO:0007039">
    <property type="term" value="P:protein catabolic process in the vacuole"/>
    <property type="evidence" value="ECO:0007669"/>
    <property type="project" value="TreeGrafter"/>
</dbReference>
<dbReference type="OrthoDB" id="62at2759"/>
<reference evidence="2 3" key="1">
    <citation type="submission" date="2016-07" db="EMBL/GenBank/DDBJ databases">
        <title>Pervasive Adenine N6-methylation of Active Genes in Fungi.</title>
        <authorList>
            <consortium name="DOE Joint Genome Institute"/>
            <person name="Mondo S.J."/>
            <person name="Dannebaum R.O."/>
            <person name="Kuo R.C."/>
            <person name="Labutti K."/>
            <person name="Haridas S."/>
            <person name="Kuo A."/>
            <person name="Salamov A."/>
            <person name="Ahrendt S.R."/>
            <person name="Lipzen A."/>
            <person name="Sullivan W."/>
            <person name="Andreopoulos W.B."/>
            <person name="Clum A."/>
            <person name="Lindquist E."/>
            <person name="Daum C."/>
            <person name="Ramamoorthy G.K."/>
            <person name="Gryganskyi A."/>
            <person name="Culley D."/>
            <person name="Magnuson J.K."/>
            <person name="James T.Y."/>
            <person name="O'Malley M.A."/>
            <person name="Stajich J.E."/>
            <person name="Spatafora J.W."/>
            <person name="Visel A."/>
            <person name="Grigoriev I.V."/>
        </authorList>
    </citation>
    <scope>NUCLEOTIDE SEQUENCE [LARGE SCALE GENOMIC DNA]</scope>
    <source>
        <strain evidence="2 3">NRRL 1336</strain>
    </source>
</reference>
<evidence type="ECO:0000256" key="1">
    <source>
        <dbReference type="ARBA" id="ARBA00061469"/>
    </source>
</evidence>
<dbReference type="GO" id="GO:0045721">
    <property type="term" value="P:negative regulation of gluconeogenesis"/>
    <property type="evidence" value="ECO:0007669"/>
    <property type="project" value="TreeGrafter"/>
</dbReference>
<dbReference type="GO" id="GO:0006623">
    <property type="term" value="P:protein targeting to vacuole"/>
    <property type="evidence" value="ECO:0007669"/>
    <property type="project" value="TreeGrafter"/>
</dbReference>
<dbReference type="GO" id="GO:0034657">
    <property type="term" value="C:GID complex"/>
    <property type="evidence" value="ECO:0007669"/>
    <property type="project" value="TreeGrafter"/>
</dbReference>
<dbReference type="PANTHER" id="PTHR14534">
    <property type="entry name" value="VACUOLAR IMPORT AND DEGRADATION PROTEIN 24"/>
    <property type="match status" value="1"/>
</dbReference>
<accession>A0A1X2IAL9</accession>